<gene>
    <name evidence="1" type="ORF">K3G42_007247</name>
</gene>
<protein>
    <submittedName>
        <fullName evidence="1">Uncharacterized protein</fullName>
    </submittedName>
</protein>
<comment type="caution">
    <text evidence="1">The sequence shown here is derived from an EMBL/GenBank/DDBJ whole genome shotgun (WGS) entry which is preliminary data.</text>
</comment>
<keyword evidence="2" id="KW-1185">Reference proteome</keyword>
<accession>A0ACB8G0D3</accession>
<sequence length="104" mass="11865">MLSFPCLSPVMQRIGTVVTKFNRNQDFPLNRDLNLWVKSGEPCLRGKGFINRFIITKGVVEQFVPGTRMAGGKHALLWPLTTFNQKLALCLHWPNKIHSFQVVN</sequence>
<reference evidence="1" key="1">
    <citation type="submission" date="2021-08" db="EMBL/GenBank/DDBJ databases">
        <title>The first chromosome-level gecko genome reveals the dynamic sex chromosomes of Neotropical dwarf geckos (Sphaerodactylidae: Sphaerodactylus).</title>
        <authorList>
            <person name="Pinto B.J."/>
            <person name="Keating S.E."/>
            <person name="Gamble T."/>
        </authorList>
    </citation>
    <scope>NUCLEOTIDE SEQUENCE</scope>
    <source>
        <strain evidence="1">TG3544</strain>
    </source>
</reference>
<evidence type="ECO:0000313" key="1">
    <source>
        <dbReference type="EMBL" id="KAH8012952.1"/>
    </source>
</evidence>
<dbReference type="EMBL" id="CM037615">
    <property type="protein sequence ID" value="KAH8012952.1"/>
    <property type="molecule type" value="Genomic_DNA"/>
</dbReference>
<organism evidence="1 2">
    <name type="scientific">Sphaerodactylus townsendi</name>
    <dbReference type="NCBI Taxonomy" id="933632"/>
    <lineage>
        <taxon>Eukaryota</taxon>
        <taxon>Metazoa</taxon>
        <taxon>Chordata</taxon>
        <taxon>Craniata</taxon>
        <taxon>Vertebrata</taxon>
        <taxon>Euteleostomi</taxon>
        <taxon>Lepidosauria</taxon>
        <taxon>Squamata</taxon>
        <taxon>Bifurcata</taxon>
        <taxon>Gekkota</taxon>
        <taxon>Sphaerodactylidae</taxon>
        <taxon>Sphaerodactylus</taxon>
    </lineage>
</organism>
<name>A0ACB8G0D3_9SAUR</name>
<dbReference type="Proteomes" id="UP000827872">
    <property type="component" value="Linkage Group LG02"/>
</dbReference>
<proteinExistence type="predicted"/>
<evidence type="ECO:0000313" key="2">
    <source>
        <dbReference type="Proteomes" id="UP000827872"/>
    </source>
</evidence>